<organism evidence="2 3">
    <name type="scientific">Oncorhynchus kisutch</name>
    <name type="common">Coho salmon</name>
    <name type="synonym">Salmo kisutch</name>
    <dbReference type="NCBI Taxonomy" id="8019"/>
    <lineage>
        <taxon>Eukaryota</taxon>
        <taxon>Metazoa</taxon>
        <taxon>Chordata</taxon>
        <taxon>Craniata</taxon>
        <taxon>Vertebrata</taxon>
        <taxon>Euteleostomi</taxon>
        <taxon>Actinopterygii</taxon>
        <taxon>Neopterygii</taxon>
        <taxon>Teleostei</taxon>
        <taxon>Protacanthopterygii</taxon>
        <taxon>Salmoniformes</taxon>
        <taxon>Salmonidae</taxon>
        <taxon>Salmoninae</taxon>
        <taxon>Oncorhynchus</taxon>
    </lineage>
</organism>
<feature type="transmembrane region" description="Helical" evidence="1">
    <location>
        <begin position="81"/>
        <end position="99"/>
    </location>
</feature>
<keyword evidence="1" id="KW-0472">Membrane</keyword>
<evidence type="ECO:0000256" key="1">
    <source>
        <dbReference type="SAM" id="Phobius"/>
    </source>
</evidence>
<reference evidence="2" key="2">
    <citation type="submission" date="2025-09" db="UniProtKB">
        <authorList>
            <consortium name="Ensembl"/>
        </authorList>
    </citation>
    <scope>IDENTIFICATION</scope>
</reference>
<dbReference type="AlphaFoldDB" id="A0A8C7II22"/>
<dbReference type="Ensembl" id="ENSOKIT00005073814.1">
    <property type="protein sequence ID" value="ENSOKIP00005069392.1"/>
    <property type="gene ID" value="ENSOKIG00005029824.1"/>
</dbReference>
<evidence type="ECO:0000313" key="2">
    <source>
        <dbReference type="Ensembl" id="ENSOKIP00005069392.1"/>
    </source>
</evidence>
<keyword evidence="3" id="KW-1185">Reference proteome</keyword>
<dbReference type="Gene3D" id="3.80.10.10">
    <property type="entry name" value="Ribonuclease Inhibitor"/>
    <property type="match status" value="1"/>
</dbReference>
<dbReference type="GeneTree" id="ENSGT00940000159491"/>
<name>A0A8C7II22_ONCKI</name>
<dbReference type="Proteomes" id="UP000694557">
    <property type="component" value="Unassembled WGS sequence"/>
</dbReference>
<sequence>MCFFLFNGVEFKPFFREETPVTHLYFCRTVIKAMLGHIGLHFTHLEELVVCANGLQLLDEELFRIAESPEVEFVKMCGKRLTQMSIISIVNFTFVYYLLHLLW</sequence>
<keyword evidence="1" id="KW-1133">Transmembrane helix</keyword>
<dbReference type="InterPro" id="IPR032675">
    <property type="entry name" value="LRR_dom_sf"/>
</dbReference>
<keyword evidence="1" id="KW-0812">Transmembrane</keyword>
<proteinExistence type="predicted"/>
<accession>A0A8C7II22</accession>
<protein>
    <submittedName>
        <fullName evidence="2">Uncharacterized protein</fullName>
    </submittedName>
</protein>
<evidence type="ECO:0000313" key="3">
    <source>
        <dbReference type="Proteomes" id="UP000694557"/>
    </source>
</evidence>
<reference evidence="2" key="1">
    <citation type="submission" date="2025-08" db="UniProtKB">
        <authorList>
            <consortium name="Ensembl"/>
        </authorList>
    </citation>
    <scope>IDENTIFICATION</scope>
</reference>